<accession>A0ABS3BTQ7</accession>
<evidence type="ECO:0000313" key="4">
    <source>
        <dbReference type="Proteomes" id="UP000664698"/>
    </source>
</evidence>
<feature type="transmembrane region" description="Helical" evidence="1">
    <location>
        <begin position="57"/>
        <end position="79"/>
    </location>
</feature>
<comment type="caution">
    <text evidence="3">The sequence shown here is derived from an EMBL/GenBank/DDBJ whole genome shotgun (WGS) entry which is preliminary data.</text>
</comment>
<gene>
    <name evidence="3" type="ORF">J0A67_16430</name>
</gene>
<evidence type="ECO:0000313" key="3">
    <source>
        <dbReference type="EMBL" id="MBN7802462.1"/>
    </source>
</evidence>
<proteinExistence type="predicted"/>
<feature type="domain" description="CBU-0592-like" evidence="2">
    <location>
        <begin position="4"/>
        <end position="76"/>
    </location>
</feature>
<feature type="transmembrane region" description="Helical" evidence="1">
    <location>
        <begin position="33"/>
        <end position="51"/>
    </location>
</feature>
<evidence type="ECO:0000256" key="1">
    <source>
        <dbReference type="SAM" id="Phobius"/>
    </source>
</evidence>
<dbReference type="NCBIfam" id="NF047864">
    <property type="entry name" value="CBU_0592_membra"/>
    <property type="match status" value="1"/>
</dbReference>
<sequence>MLFELIGWVGAILFILSYYLLSKGIWKQNQAKYHVLNLLGAICLVVNAIHFRDTANILVNVVWAGIALMAIYNCWTAVFRSKS</sequence>
<feature type="transmembrane region" description="Helical" evidence="1">
    <location>
        <begin position="6"/>
        <end position="21"/>
    </location>
</feature>
<dbReference type="InterPro" id="IPR058058">
    <property type="entry name" value="CBU_0592-like"/>
</dbReference>
<keyword evidence="1" id="KW-1133">Transmembrane helix</keyword>
<name>A0ABS3BTQ7_9BACT</name>
<reference evidence="3 4" key="1">
    <citation type="submission" date="2021-03" db="EMBL/GenBank/DDBJ databases">
        <title>novel species isolated from a fishpond in China.</title>
        <authorList>
            <person name="Lu H."/>
            <person name="Cai Z."/>
        </authorList>
    </citation>
    <scope>NUCLEOTIDE SEQUENCE [LARGE SCALE GENOMIC DNA]</scope>
    <source>
        <strain evidence="3 4">JCM 31546</strain>
    </source>
</reference>
<protein>
    <recommendedName>
        <fullName evidence="2">CBU-0592-like domain-containing protein</fullName>
    </recommendedName>
</protein>
<dbReference type="Proteomes" id="UP000664698">
    <property type="component" value="Unassembled WGS sequence"/>
</dbReference>
<keyword evidence="4" id="KW-1185">Reference proteome</keyword>
<keyword evidence="1" id="KW-0812">Transmembrane</keyword>
<organism evidence="3 4">
    <name type="scientific">Algoriphagus aestuariicola</name>
    <dbReference type="NCBI Taxonomy" id="1852016"/>
    <lineage>
        <taxon>Bacteria</taxon>
        <taxon>Pseudomonadati</taxon>
        <taxon>Bacteroidota</taxon>
        <taxon>Cytophagia</taxon>
        <taxon>Cytophagales</taxon>
        <taxon>Cyclobacteriaceae</taxon>
        <taxon>Algoriphagus</taxon>
    </lineage>
</organism>
<keyword evidence="1" id="KW-0472">Membrane</keyword>
<evidence type="ECO:0000259" key="2">
    <source>
        <dbReference type="Pfam" id="PF26604"/>
    </source>
</evidence>
<dbReference type="EMBL" id="JAFKCW010000004">
    <property type="protein sequence ID" value="MBN7802462.1"/>
    <property type="molecule type" value="Genomic_DNA"/>
</dbReference>
<dbReference type="RefSeq" id="WP_206570480.1">
    <property type="nucleotide sequence ID" value="NZ_JAFKCW010000004.1"/>
</dbReference>
<dbReference type="Pfam" id="PF26604">
    <property type="entry name" value="CBU_0592"/>
    <property type="match status" value="1"/>
</dbReference>